<organism evidence="2 3">
    <name type="scientific">Aspergillus ellipticus CBS 707.79</name>
    <dbReference type="NCBI Taxonomy" id="1448320"/>
    <lineage>
        <taxon>Eukaryota</taxon>
        <taxon>Fungi</taxon>
        <taxon>Dikarya</taxon>
        <taxon>Ascomycota</taxon>
        <taxon>Pezizomycotina</taxon>
        <taxon>Eurotiomycetes</taxon>
        <taxon>Eurotiomycetidae</taxon>
        <taxon>Eurotiales</taxon>
        <taxon>Aspergillaceae</taxon>
        <taxon>Aspergillus</taxon>
        <taxon>Aspergillus subgen. Circumdati</taxon>
    </lineage>
</organism>
<keyword evidence="3" id="KW-1185">Reference proteome</keyword>
<dbReference type="Proteomes" id="UP000247810">
    <property type="component" value="Unassembled WGS sequence"/>
</dbReference>
<dbReference type="EMBL" id="KZ825809">
    <property type="protein sequence ID" value="PYH98686.1"/>
    <property type="molecule type" value="Genomic_DNA"/>
</dbReference>
<gene>
    <name evidence="2" type="ORF">BO71DRAFT_395060</name>
</gene>
<proteinExistence type="predicted"/>
<sequence length="51" mass="5526">MSNHNHHHNTNTNNNNRTHHSDLGPGLSRPSLAPTQPSPDRPSPISNLGTP</sequence>
<name>A0A319DMA5_9EURO</name>
<dbReference type="AlphaFoldDB" id="A0A319DMA5"/>
<dbReference type="VEuPathDB" id="FungiDB:BO71DRAFT_395060"/>
<protein>
    <submittedName>
        <fullName evidence="2">Uncharacterized protein</fullName>
    </submittedName>
</protein>
<accession>A0A319DMA5</accession>
<reference evidence="2 3" key="1">
    <citation type="submission" date="2018-02" db="EMBL/GenBank/DDBJ databases">
        <title>The genomes of Aspergillus section Nigri reveals drivers in fungal speciation.</title>
        <authorList>
            <consortium name="DOE Joint Genome Institute"/>
            <person name="Vesth T.C."/>
            <person name="Nybo J."/>
            <person name="Theobald S."/>
            <person name="Brandl J."/>
            <person name="Frisvad J.C."/>
            <person name="Nielsen K.F."/>
            <person name="Lyhne E.K."/>
            <person name="Kogle M.E."/>
            <person name="Kuo A."/>
            <person name="Riley R."/>
            <person name="Clum A."/>
            <person name="Nolan M."/>
            <person name="Lipzen A."/>
            <person name="Salamov A."/>
            <person name="Henrissat B."/>
            <person name="Wiebenga A."/>
            <person name="De vries R.P."/>
            <person name="Grigoriev I.V."/>
            <person name="Mortensen U.H."/>
            <person name="Andersen M.R."/>
            <person name="Baker S.E."/>
        </authorList>
    </citation>
    <scope>NUCLEOTIDE SEQUENCE [LARGE SCALE GENOMIC DNA]</scope>
    <source>
        <strain evidence="2 3">CBS 707.79</strain>
    </source>
</reference>
<evidence type="ECO:0000313" key="2">
    <source>
        <dbReference type="EMBL" id="PYH98686.1"/>
    </source>
</evidence>
<feature type="region of interest" description="Disordered" evidence="1">
    <location>
        <begin position="1"/>
        <end position="51"/>
    </location>
</feature>
<evidence type="ECO:0000313" key="3">
    <source>
        <dbReference type="Proteomes" id="UP000247810"/>
    </source>
</evidence>
<evidence type="ECO:0000256" key="1">
    <source>
        <dbReference type="SAM" id="MobiDB-lite"/>
    </source>
</evidence>